<dbReference type="InterPro" id="IPR025640">
    <property type="entry name" value="GYF_2"/>
</dbReference>
<proteinExistence type="predicted"/>
<comment type="caution">
    <text evidence="4">The sequence shown here is derived from an EMBL/GenBank/DDBJ whole genome shotgun (WGS) entry which is preliminary data.</text>
</comment>
<dbReference type="STRING" id="1817816.A2Y64_01880"/>
<evidence type="ECO:0000313" key="4">
    <source>
        <dbReference type="EMBL" id="OGD74480.1"/>
    </source>
</evidence>
<evidence type="ECO:0000256" key="2">
    <source>
        <dbReference type="SAM" id="Phobius"/>
    </source>
</evidence>
<keyword evidence="2" id="KW-0812">Transmembrane</keyword>
<accession>A0A1F5F4E1</accession>
<keyword evidence="2" id="KW-0472">Membrane</keyword>
<dbReference type="AlphaFoldDB" id="A0A1F5F4E1"/>
<evidence type="ECO:0000313" key="5">
    <source>
        <dbReference type="Proteomes" id="UP000177187"/>
    </source>
</evidence>
<dbReference type="Proteomes" id="UP000177187">
    <property type="component" value="Unassembled WGS sequence"/>
</dbReference>
<dbReference type="InterPro" id="IPR049806">
    <property type="entry name" value="MasK-like_C"/>
</dbReference>
<feature type="region of interest" description="Disordered" evidence="1">
    <location>
        <begin position="261"/>
        <end position="283"/>
    </location>
</feature>
<keyword evidence="2" id="KW-1133">Transmembrane helix</keyword>
<gene>
    <name evidence="4" type="ORF">A2Y64_01880</name>
</gene>
<dbReference type="Pfam" id="PF14237">
    <property type="entry name" value="GYF_2"/>
    <property type="match status" value="1"/>
</dbReference>
<evidence type="ECO:0000259" key="3">
    <source>
        <dbReference type="Pfam" id="PF14237"/>
    </source>
</evidence>
<organism evidence="4 5">
    <name type="scientific">Candidatus Coatesbacteria bacterium RBG_13_66_14</name>
    <dbReference type="NCBI Taxonomy" id="1817816"/>
    <lineage>
        <taxon>Bacteria</taxon>
        <taxon>Candidatus Coatesiibacteriota</taxon>
    </lineage>
</organism>
<sequence length="395" mass="43489">MADEEKKLFLKIEGRQYGPVSVETVRKWIDENRLGPDDYVRLLSQKAWVQAKNVEHLNAIFHKSRTKARTEAFTSWIDAVGSGSATILTFEGQKAERDRILTEQRRLEVERQELEELAKQAEMTKEQAAELDSQRADLERRAKELEAESDEIMNMERAVKKRRKRQTILVVAVIAVVAAGGTWLTIELIGERTALEEQRAELENRIKEVDARLAAIDSRLVSIDEAIAQARSAGNVELVAALEAERTRLEEQRTELEVQREHLHAEAPEVESGGPNIQGRTGKIGVAGPVQITGEGAGDPGRSQTEIRAAVSSALGPARQQYNELLKTNPDASGSISIIFGIQPDGSVEGATFSNSTLPDNNLIGPILNGIRGLNFSSIEGGSVRVTYPLSLTPQ</sequence>
<feature type="transmembrane region" description="Helical" evidence="2">
    <location>
        <begin position="167"/>
        <end position="186"/>
    </location>
</feature>
<name>A0A1F5F4E1_9BACT</name>
<evidence type="ECO:0000256" key="1">
    <source>
        <dbReference type="SAM" id="MobiDB-lite"/>
    </source>
</evidence>
<dbReference type="EMBL" id="MFAF01000102">
    <property type="protein sequence ID" value="OGD74480.1"/>
    <property type="molecule type" value="Genomic_DNA"/>
</dbReference>
<dbReference type="NCBIfam" id="NF033768">
    <property type="entry name" value="myxo_SS_tail"/>
    <property type="match status" value="1"/>
</dbReference>
<reference evidence="4 5" key="1">
    <citation type="journal article" date="2016" name="Nat. Commun.">
        <title>Thousands of microbial genomes shed light on interconnected biogeochemical processes in an aquifer system.</title>
        <authorList>
            <person name="Anantharaman K."/>
            <person name="Brown C.T."/>
            <person name="Hug L.A."/>
            <person name="Sharon I."/>
            <person name="Castelle C.J."/>
            <person name="Probst A.J."/>
            <person name="Thomas B.C."/>
            <person name="Singh A."/>
            <person name="Wilkins M.J."/>
            <person name="Karaoz U."/>
            <person name="Brodie E.L."/>
            <person name="Williams K.H."/>
            <person name="Hubbard S.S."/>
            <person name="Banfield J.F."/>
        </authorList>
    </citation>
    <scope>NUCLEOTIDE SEQUENCE [LARGE SCALE GENOMIC DNA]</scope>
</reference>
<feature type="domain" description="GYF" evidence="3">
    <location>
        <begin position="9"/>
        <end position="57"/>
    </location>
</feature>
<protein>
    <recommendedName>
        <fullName evidence="3">GYF domain-containing protein</fullName>
    </recommendedName>
</protein>